<dbReference type="SUPFAM" id="SSF56784">
    <property type="entry name" value="HAD-like"/>
    <property type="match status" value="1"/>
</dbReference>
<dbReference type="GO" id="GO:0005737">
    <property type="term" value="C:cytoplasm"/>
    <property type="evidence" value="ECO:0007669"/>
    <property type="project" value="UniProtKB-SubCell"/>
</dbReference>
<evidence type="ECO:0000256" key="2">
    <source>
        <dbReference type="ARBA" id="ARBA00005628"/>
    </source>
</evidence>
<sequence length="198" mass="22743">MPEYKLTSVTPHMLLAQKHLEGQKPTTPIKVLFTDRDDTINDDGPGYLHQYEQMEIFPQAYQVLRQKQLQGYFIVIVTNQSGISKNKFSEQDFIQCMNDMARDAYQTTGLVIDAVLYAKTSDDSEPWRKPNPQTFIEFSQYFNVDRSKSYMMGDKTIDILYGKNLGLTTIAVRTGTEICQEADYVIDSIADLKQIPFK</sequence>
<evidence type="ECO:0000256" key="5">
    <source>
        <dbReference type="ARBA" id="ARBA00022801"/>
    </source>
</evidence>
<gene>
    <name evidence="8" type="ORF">CJP74_02035</name>
</gene>
<evidence type="ECO:0000313" key="9">
    <source>
        <dbReference type="Proteomes" id="UP000266258"/>
    </source>
</evidence>
<dbReference type="Proteomes" id="UP000266258">
    <property type="component" value="Unassembled WGS sequence"/>
</dbReference>
<comment type="similarity">
    <text evidence="2">Belongs to the GmhB family.</text>
</comment>
<proteinExistence type="inferred from homology"/>
<keyword evidence="9" id="KW-1185">Reference proteome</keyword>
<dbReference type="EMBL" id="NRJH01000016">
    <property type="protein sequence ID" value="RIY33390.1"/>
    <property type="molecule type" value="Genomic_DNA"/>
</dbReference>
<dbReference type="Gene3D" id="3.40.50.1000">
    <property type="entry name" value="HAD superfamily/HAD-like"/>
    <property type="match status" value="1"/>
</dbReference>
<dbReference type="GO" id="GO:0046872">
    <property type="term" value="F:metal ion binding"/>
    <property type="evidence" value="ECO:0007669"/>
    <property type="project" value="UniProtKB-KW"/>
</dbReference>
<dbReference type="OrthoDB" id="9781367at2"/>
<keyword evidence="4" id="KW-0479">Metal-binding</keyword>
<organism evidence="8 9">
    <name type="scientific">Psittacicella melopsittaci</name>
    <dbReference type="NCBI Taxonomy" id="2028576"/>
    <lineage>
        <taxon>Bacteria</taxon>
        <taxon>Pseudomonadati</taxon>
        <taxon>Pseudomonadota</taxon>
        <taxon>Gammaproteobacteria</taxon>
        <taxon>Pasteurellales</taxon>
        <taxon>Psittacicellaceae</taxon>
        <taxon>Psittacicella</taxon>
    </lineage>
</organism>
<dbReference type="InterPro" id="IPR006549">
    <property type="entry name" value="HAD-SF_hydro_IIIA"/>
</dbReference>
<comment type="subcellular location">
    <subcellularLocation>
        <location evidence="1">Cytoplasm</location>
    </subcellularLocation>
</comment>
<accession>A0A3A1Y826</accession>
<dbReference type="AlphaFoldDB" id="A0A3A1Y826"/>
<keyword evidence="3" id="KW-0963">Cytoplasm</keyword>
<evidence type="ECO:0000256" key="7">
    <source>
        <dbReference type="ARBA" id="ARBA00031828"/>
    </source>
</evidence>
<dbReference type="InterPro" id="IPR023214">
    <property type="entry name" value="HAD_sf"/>
</dbReference>
<dbReference type="InterPro" id="IPR006543">
    <property type="entry name" value="Histidinol-phos"/>
</dbReference>
<dbReference type="NCBIfam" id="TIGR01662">
    <property type="entry name" value="HAD-SF-IIIA"/>
    <property type="match status" value="1"/>
</dbReference>
<dbReference type="PANTHER" id="PTHR42891">
    <property type="entry name" value="D-GLYCERO-BETA-D-MANNO-HEPTOSE-1,7-BISPHOSPHATE 7-PHOSPHATASE"/>
    <property type="match status" value="1"/>
</dbReference>
<evidence type="ECO:0000256" key="4">
    <source>
        <dbReference type="ARBA" id="ARBA00022723"/>
    </source>
</evidence>
<keyword evidence="6" id="KW-0119">Carbohydrate metabolism</keyword>
<dbReference type="InterPro" id="IPR036412">
    <property type="entry name" value="HAD-like_sf"/>
</dbReference>
<evidence type="ECO:0000313" key="8">
    <source>
        <dbReference type="EMBL" id="RIY33390.1"/>
    </source>
</evidence>
<evidence type="ECO:0000256" key="1">
    <source>
        <dbReference type="ARBA" id="ARBA00004496"/>
    </source>
</evidence>
<comment type="caution">
    <text evidence="8">The sequence shown here is derived from an EMBL/GenBank/DDBJ whole genome shotgun (WGS) entry which is preliminary data.</text>
</comment>
<name>A0A3A1Y826_9GAMM</name>
<dbReference type="NCBIfam" id="TIGR01656">
    <property type="entry name" value="Histidinol-ppas"/>
    <property type="match status" value="1"/>
</dbReference>
<evidence type="ECO:0000256" key="6">
    <source>
        <dbReference type="ARBA" id="ARBA00023277"/>
    </source>
</evidence>
<reference evidence="8 9" key="1">
    <citation type="submission" date="2017-08" db="EMBL/GenBank/DDBJ databases">
        <title>Reclassification of Bisgaard taxon 37 and 44.</title>
        <authorList>
            <person name="Christensen H."/>
        </authorList>
    </citation>
    <scope>NUCLEOTIDE SEQUENCE [LARGE SCALE GENOMIC DNA]</scope>
    <source>
        <strain evidence="8 9">B96_4</strain>
    </source>
</reference>
<dbReference type="RefSeq" id="WP_119496615.1">
    <property type="nucleotide sequence ID" value="NZ_NRJH01000016.1"/>
</dbReference>
<keyword evidence="5" id="KW-0378">Hydrolase</keyword>
<evidence type="ECO:0000256" key="3">
    <source>
        <dbReference type="ARBA" id="ARBA00022490"/>
    </source>
</evidence>
<dbReference type="GO" id="GO:0005975">
    <property type="term" value="P:carbohydrate metabolic process"/>
    <property type="evidence" value="ECO:0007669"/>
    <property type="project" value="InterPro"/>
</dbReference>
<dbReference type="GO" id="GO:0016791">
    <property type="term" value="F:phosphatase activity"/>
    <property type="evidence" value="ECO:0007669"/>
    <property type="project" value="InterPro"/>
</dbReference>
<dbReference type="PANTHER" id="PTHR42891:SF1">
    <property type="entry name" value="D-GLYCERO-BETA-D-MANNO-HEPTOSE-1,7-BISPHOSPHATE 7-PHOSPHATASE"/>
    <property type="match status" value="1"/>
</dbReference>
<dbReference type="InterPro" id="IPR004446">
    <property type="entry name" value="Heptose_bisP_phosphatase"/>
</dbReference>
<dbReference type="Pfam" id="PF13242">
    <property type="entry name" value="Hydrolase_like"/>
    <property type="match status" value="1"/>
</dbReference>
<protein>
    <recommendedName>
        <fullName evidence="7">D,D-heptose 1,7-bisphosphate phosphatase</fullName>
    </recommendedName>
</protein>